<dbReference type="InterPro" id="IPR002575">
    <property type="entry name" value="Aminoglycoside_PTrfase"/>
</dbReference>
<evidence type="ECO:0000259" key="1">
    <source>
        <dbReference type="Pfam" id="PF01636"/>
    </source>
</evidence>
<dbReference type="Pfam" id="PF01636">
    <property type="entry name" value="APH"/>
    <property type="match status" value="1"/>
</dbReference>
<comment type="caution">
    <text evidence="2">The sequence shown here is derived from an EMBL/GenBank/DDBJ whole genome shotgun (WGS) entry which is preliminary data.</text>
</comment>
<dbReference type="Gene3D" id="3.90.1200.10">
    <property type="match status" value="1"/>
</dbReference>
<evidence type="ECO:0000313" key="2">
    <source>
        <dbReference type="EMBL" id="PDH36110.1"/>
    </source>
</evidence>
<dbReference type="GO" id="GO:0016740">
    <property type="term" value="F:transferase activity"/>
    <property type="evidence" value="ECO:0007669"/>
    <property type="project" value="UniProtKB-KW"/>
</dbReference>
<evidence type="ECO:0000313" key="3">
    <source>
        <dbReference type="Proteomes" id="UP000219327"/>
    </source>
</evidence>
<protein>
    <submittedName>
        <fullName evidence="2">Aminoglycoside phosphotransferase</fullName>
    </submittedName>
</protein>
<dbReference type="InterPro" id="IPR041726">
    <property type="entry name" value="ACAD10_11_N"/>
</dbReference>
<dbReference type="AlphaFoldDB" id="A0A2A5WHX7"/>
<name>A0A2A5WHX7_9GAMM</name>
<dbReference type="CDD" id="cd05154">
    <property type="entry name" value="ACAD10_11_N-like"/>
    <property type="match status" value="1"/>
</dbReference>
<accession>A0A2A5WHX7</accession>
<dbReference type="SUPFAM" id="SSF56112">
    <property type="entry name" value="Protein kinase-like (PK-like)"/>
    <property type="match status" value="1"/>
</dbReference>
<dbReference type="PANTHER" id="PTHR21310">
    <property type="entry name" value="AMINOGLYCOSIDE PHOSPHOTRANSFERASE-RELATED-RELATED"/>
    <property type="match status" value="1"/>
</dbReference>
<dbReference type="InterPro" id="IPR051678">
    <property type="entry name" value="AGP_Transferase"/>
</dbReference>
<dbReference type="PANTHER" id="PTHR21310:SF57">
    <property type="entry name" value="BLR2944 PROTEIN"/>
    <property type="match status" value="1"/>
</dbReference>
<gene>
    <name evidence="2" type="ORF">CNE99_10145</name>
</gene>
<proteinExistence type="predicted"/>
<sequence length="411" mass="45960">MKLTHESLEVILKTSVPGCQSLVSFERLSGGASQETYRITVETSAGTELLAMRRAVGGTFRADKPADPQLRQPGLDIEAALMKAAVGHGVPAPKVHHILTRDDGIGDGFIMEWLEGEALGTHIVRNEEYAQLRPRLAYECGKAIARIHAIDVNRPELKGRLGHTSPTDFIQQTWQRYKDIGVPQPMLDYVGRWLLINVDQDFTPTLVHNDFRNGNFMVDQHEIIGVLDWELAHIGDPMRDLGWICTNAWRFGSDLPVGGFGQYKDLFRGYEEISGQTVDPEKVRFWEVFGCFWWSVTCMTMAEMHRAGPDPSVERAMIGRRASEGQIDCVDLLIPGDLPNTLVSPEAAAHGNLDLPRADELLAATEKFLRDDALGATQGRTNFLTRVSANVLGLIRREQQLLPAYRDYEQQ</sequence>
<dbReference type="Gene3D" id="3.30.200.20">
    <property type="entry name" value="Phosphorylase Kinase, domain 1"/>
    <property type="match status" value="1"/>
</dbReference>
<reference evidence="2 3" key="1">
    <citation type="submission" date="2017-08" db="EMBL/GenBank/DDBJ databases">
        <title>Fine stratification of microbial communities through a metagenomic profile of the photic zone.</title>
        <authorList>
            <person name="Haro-Moreno J.M."/>
            <person name="Lopez-Perez M."/>
            <person name="De La Torre J."/>
            <person name="Picazo A."/>
            <person name="Camacho A."/>
            <person name="Rodriguez-Valera F."/>
        </authorList>
    </citation>
    <scope>NUCLEOTIDE SEQUENCE [LARGE SCALE GENOMIC DNA]</scope>
    <source>
        <strain evidence="2">MED-G24</strain>
    </source>
</reference>
<feature type="domain" description="Aminoglycoside phosphotransferase" evidence="1">
    <location>
        <begin position="25"/>
        <end position="271"/>
    </location>
</feature>
<dbReference type="Proteomes" id="UP000219327">
    <property type="component" value="Unassembled WGS sequence"/>
</dbReference>
<keyword evidence="2" id="KW-0808">Transferase</keyword>
<feature type="non-terminal residue" evidence="2">
    <location>
        <position position="411"/>
    </location>
</feature>
<dbReference type="EMBL" id="NTKD01000074">
    <property type="protein sequence ID" value="PDH36110.1"/>
    <property type="molecule type" value="Genomic_DNA"/>
</dbReference>
<organism evidence="2 3">
    <name type="scientific">OM182 bacterium MED-G24</name>
    <dbReference type="NCBI Taxonomy" id="1986255"/>
    <lineage>
        <taxon>Bacteria</taxon>
        <taxon>Pseudomonadati</taxon>
        <taxon>Pseudomonadota</taxon>
        <taxon>Gammaproteobacteria</taxon>
        <taxon>OMG group</taxon>
        <taxon>OM182 clade</taxon>
    </lineage>
</organism>
<dbReference type="InterPro" id="IPR011009">
    <property type="entry name" value="Kinase-like_dom_sf"/>
</dbReference>